<dbReference type="EMBL" id="MQUA01000013">
    <property type="protein sequence ID" value="PQB07302.1"/>
    <property type="molecule type" value="Genomic_DNA"/>
</dbReference>
<feature type="transmembrane region" description="Helical" evidence="1">
    <location>
        <begin position="7"/>
        <end position="26"/>
    </location>
</feature>
<feature type="transmembrane region" description="Helical" evidence="1">
    <location>
        <begin position="46"/>
        <end position="70"/>
    </location>
</feature>
<reference evidence="2 3" key="1">
    <citation type="submission" date="2016-11" db="EMBL/GenBank/DDBJ databases">
        <title>Trade-off between light-utilization and light-protection in marine flavobacteria.</title>
        <authorList>
            <person name="Kumagai Y."/>
        </authorList>
    </citation>
    <scope>NUCLEOTIDE SEQUENCE [LARGE SCALE GENOMIC DNA]</scope>
    <source>
        <strain evidence="2 3">ATCC 700397</strain>
    </source>
</reference>
<evidence type="ECO:0000256" key="1">
    <source>
        <dbReference type="SAM" id="Phobius"/>
    </source>
</evidence>
<sequence length="84" mass="9759">MIKKITGIAFLLIASYFTTYSLYKILSNPNHLWLGIKEFLSGNFGTFSIVILAIYGAYLFIIFLLFKYGLKWTKLLQRLKLKTN</sequence>
<dbReference type="Proteomes" id="UP000239522">
    <property type="component" value="Unassembled WGS sequence"/>
</dbReference>
<evidence type="ECO:0000313" key="2">
    <source>
        <dbReference type="EMBL" id="PQB07302.1"/>
    </source>
</evidence>
<keyword evidence="1" id="KW-0472">Membrane</keyword>
<keyword evidence="3" id="KW-1185">Reference proteome</keyword>
<protein>
    <submittedName>
        <fullName evidence="2">Uncharacterized protein</fullName>
    </submittedName>
</protein>
<evidence type="ECO:0000313" key="3">
    <source>
        <dbReference type="Proteomes" id="UP000239522"/>
    </source>
</evidence>
<comment type="caution">
    <text evidence="2">The sequence shown here is derived from an EMBL/GenBank/DDBJ whole genome shotgun (WGS) entry which is preliminary data.</text>
</comment>
<proteinExistence type="predicted"/>
<name>A0A2S7KXB5_9FLAO</name>
<keyword evidence="1" id="KW-0812">Transmembrane</keyword>
<organism evidence="2 3">
    <name type="scientific">Polaribacter filamentus</name>
    <dbReference type="NCBI Taxonomy" id="53483"/>
    <lineage>
        <taxon>Bacteria</taxon>
        <taxon>Pseudomonadati</taxon>
        <taxon>Bacteroidota</taxon>
        <taxon>Flavobacteriia</taxon>
        <taxon>Flavobacteriales</taxon>
        <taxon>Flavobacteriaceae</taxon>
    </lineage>
</organism>
<gene>
    <name evidence="2" type="ORF">BST83_09145</name>
</gene>
<dbReference type="RefSeq" id="WP_104809525.1">
    <property type="nucleotide sequence ID" value="NZ_MQUA01000013.1"/>
</dbReference>
<accession>A0A2S7KXB5</accession>
<keyword evidence="1" id="KW-1133">Transmembrane helix</keyword>
<dbReference type="AlphaFoldDB" id="A0A2S7KXB5"/>